<dbReference type="Pfam" id="PF01473">
    <property type="entry name" value="Choline_bind_1"/>
    <property type="match status" value="1"/>
</dbReference>
<comment type="caution">
    <text evidence="2">The sequence shown here is derived from an EMBL/GenBank/DDBJ whole genome shotgun (WGS) entry which is preliminary data.</text>
</comment>
<proteinExistence type="predicted"/>
<dbReference type="RefSeq" id="WP_024739448.1">
    <property type="nucleotide sequence ID" value="NZ_JAINVB010000001.1"/>
</dbReference>
<protein>
    <submittedName>
        <fullName evidence="2">Uncharacterized protein</fullName>
    </submittedName>
</protein>
<accession>A0AAW5EXC5</accession>
<gene>
    <name evidence="2" type="ORF">K5I21_02680</name>
</gene>
<name>A0AAW5EXC5_CLOSY</name>
<dbReference type="Proteomes" id="UP001203136">
    <property type="component" value="Unassembled WGS sequence"/>
</dbReference>
<dbReference type="InterPro" id="IPR018337">
    <property type="entry name" value="Cell_wall/Cho-bd_repeat"/>
</dbReference>
<evidence type="ECO:0000313" key="2">
    <source>
        <dbReference type="EMBL" id="MCK0084800.1"/>
    </source>
</evidence>
<sequence length="88" mass="9821">MRFSGIGSTYERLTWELNNGAYHVFGADGYAKSGLVFAPALGGYFYIDINTGMKTGWQLIDGKWYYSNPISDSKRGIMFTDAWIDGGM</sequence>
<dbReference type="SUPFAM" id="SSF69360">
    <property type="entry name" value="Cell wall binding repeat"/>
    <property type="match status" value="1"/>
</dbReference>
<reference evidence="2" key="1">
    <citation type="journal article" date="2022" name="Cell Host Microbe">
        <title>Colonization of the live biotherapeutic product VE303 and modulation of the microbiota and metabolites in healthy volunteers.</title>
        <authorList>
            <person name="Dsouza M."/>
            <person name="Menon R."/>
            <person name="Crossette E."/>
            <person name="Bhattarai S.K."/>
            <person name="Schneider J."/>
            <person name="Kim Y.G."/>
            <person name="Reddy S."/>
            <person name="Caballero S."/>
            <person name="Felix C."/>
            <person name="Cornacchione L."/>
            <person name="Hendrickson J."/>
            <person name="Watson A.R."/>
            <person name="Minot S.S."/>
            <person name="Greenfield N."/>
            <person name="Schopf L."/>
            <person name="Szabady R."/>
            <person name="Patarroyo J."/>
            <person name="Smith W."/>
            <person name="Harrison P."/>
            <person name="Kuijper E.J."/>
            <person name="Kelly C.P."/>
            <person name="Olle B."/>
            <person name="Bobilev D."/>
            <person name="Silber J.L."/>
            <person name="Bucci V."/>
            <person name="Roberts B."/>
            <person name="Faith J."/>
            <person name="Norman J.M."/>
        </authorList>
    </citation>
    <scope>NUCLEOTIDE SEQUENCE</scope>
    <source>
        <strain evidence="2">VE303-04</strain>
    </source>
</reference>
<keyword evidence="1" id="KW-0677">Repeat</keyword>
<dbReference type="EMBL" id="JAINVB010000001">
    <property type="protein sequence ID" value="MCK0084800.1"/>
    <property type="molecule type" value="Genomic_DNA"/>
</dbReference>
<dbReference type="AlphaFoldDB" id="A0AAW5EXC5"/>
<organism evidence="2 3">
    <name type="scientific">Clostridium symbiosum</name>
    <name type="common">Bacteroides symbiosus</name>
    <dbReference type="NCBI Taxonomy" id="1512"/>
    <lineage>
        <taxon>Bacteria</taxon>
        <taxon>Bacillati</taxon>
        <taxon>Bacillota</taxon>
        <taxon>Clostridia</taxon>
        <taxon>Lachnospirales</taxon>
        <taxon>Lachnospiraceae</taxon>
        <taxon>Otoolea</taxon>
    </lineage>
</organism>
<evidence type="ECO:0000256" key="1">
    <source>
        <dbReference type="ARBA" id="ARBA00022737"/>
    </source>
</evidence>
<evidence type="ECO:0000313" key="3">
    <source>
        <dbReference type="Proteomes" id="UP001203136"/>
    </source>
</evidence>
<dbReference type="Gene3D" id="2.10.270.10">
    <property type="entry name" value="Cholin Binding"/>
    <property type="match status" value="1"/>
</dbReference>